<feature type="domain" description="TauD/TfdA-like" evidence="7">
    <location>
        <begin position="28"/>
        <end position="382"/>
    </location>
</feature>
<evidence type="ECO:0000313" key="9">
    <source>
        <dbReference type="Proteomes" id="UP000001996"/>
    </source>
</evidence>
<evidence type="ECO:0000313" key="8">
    <source>
        <dbReference type="EMBL" id="EDK42950.1"/>
    </source>
</evidence>
<dbReference type="InParanoid" id="A5DUU2"/>
<keyword evidence="9" id="KW-1185">Reference proteome</keyword>
<comment type="cofactor">
    <cofactor evidence="1">
        <name>Fe(2+)</name>
        <dbReference type="ChEBI" id="CHEBI:29033"/>
    </cofactor>
</comment>
<dbReference type="PANTHER" id="PTHR43779:SF2">
    <property type="entry name" value="ALPHA-KETOGLUTARATE-DEPENDENT XANTHINE DIOXYGENASE XAN1"/>
    <property type="match status" value="1"/>
</dbReference>
<dbReference type="OMA" id="VFPMTWK"/>
<dbReference type="GO" id="GO:0046872">
    <property type="term" value="F:metal ion binding"/>
    <property type="evidence" value="ECO:0007669"/>
    <property type="project" value="UniProtKB-KW"/>
</dbReference>
<dbReference type="PANTHER" id="PTHR43779">
    <property type="entry name" value="DIOXYGENASE RV0097-RELATED"/>
    <property type="match status" value="1"/>
</dbReference>
<dbReference type="Gene3D" id="3.60.130.10">
    <property type="entry name" value="Clavaminate synthase-like"/>
    <property type="match status" value="1"/>
</dbReference>
<evidence type="ECO:0000256" key="2">
    <source>
        <dbReference type="ARBA" id="ARBA00005896"/>
    </source>
</evidence>
<keyword evidence="3" id="KW-0479">Metal-binding</keyword>
<dbReference type="Pfam" id="PF02668">
    <property type="entry name" value="TauD"/>
    <property type="match status" value="1"/>
</dbReference>
<evidence type="ECO:0000256" key="1">
    <source>
        <dbReference type="ARBA" id="ARBA00001954"/>
    </source>
</evidence>
<gene>
    <name evidence="8" type="ORF">LELG_01128</name>
</gene>
<evidence type="ECO:0000256" key="5">
    <source>
        <dbReference type="ARBA" id="ARBA00023002"/>
    </source>
</evidence>
<dbReference type="SUPFAM" id="SSF51197">
    <property type="entry name" value="Clavaminate synthase-like"/>
    <property type="match status" value="1"/>
</dbReference>
<evidence type="ECO:0000256" key="4">
    <source>
        <dbReference type="ARBA" id="ARBA00022964"/>
    </source>
</evidence>
<dbReference type="InterPro" id="IPR042098">
    <property type="entry name" value="TauD-like_sf"/>
</dbReference>
<sequence>MHKDTIVVTPLSGTPFGCTVQLPEYCKNDPAYLNDEDFKELKKAVLLHLVVVIPDQAELLPKSQYILTKQFDPSIPEPKEEAGANYGHGKEFRHDKSVLKKDGCSVKNQPQVQILGQGRFEADDQGNENGEAINLTHPSHTTFHHTPLTEEEIKEKKQTRFYRWHIDSALYDLSPPMVTTLLGIKVPPATQYQTIKYEDDGSELKLTQGATCFVSGAQAFKNLSEEDKEFVLNTTVEYAPHPYIFISPARATADGLTMVSEDKEMSFDDLPDWEELKVKKLPMVWTNPETKEHHLQVHGCCLFKLHTKKPDGSVETLDLKDARAKVHKLMRPAIAPENVLAHSWKQGDLVLFYNRGVWHSVTGEFKGLGTDGQDERRLMHQCNIASSLDPVTIRS</sequence>
<dbReference type="HOGENOM" id="CLU_046574_1_0_1"/>
<evidence type="ECO:0000256" key="3">
    <source>
        <dbReference type="ARBA" id="ARBA00022723"/>
    </source>
</evidence>
<evidence type="ECO:0000256" key="6">
    <source>
        <dbReference type="ARBA" id="ARBA00023004"/>
    </source>
</evidence>
<dbReference type="EMBL" id="CH981524">
    <property type="protein sequence ID" value="EDK42950.1"/>
    <property type="molecule type" value="Genomic_DNA"/>
</dbReference>
<dbReference type="eggNOG" id="ENOG502QS34">
    <property type="taxonomic scope" value="Eukaryota"/>
</dbReference>
<dbReference type="VEuPathDB" id="FungiDB:LELG_01128"/>
<name>A5DUU2_LODEL</name>
<dbReference type="KEGG" id="lel:PVL30_001093"/>
<dbReference type="Proteomes" id="UP000001996">
    <property type="component" value="Unassembled WGS sequence"/>
</dbReference>
<proteinExistence type="inferred from homology"/>
<reference evidence="8 9" key="1">
    <citation type="journal article" date="2009" name="Nature">
        <title>Evolution of pathogenicity and sexual reproduction in eight Candida genomes.</title>
        <authorList>
            <person name="Butler G."/>
            <person name="Rasmussen M.D."/>
            <person name="Lin M.F."/>
            <person name="Santos M.A."/>
            <person name="Sakthikumar S."/>
            <person name="Munro C.A."/>
            <person name="Rheinbay E."/>
            <person name="Grabherr M."/>
            <person name="Forche A."/>
            <person name="Reedy J.L."/>
            <person name="Agrafioti I."/>
            <person name="Arnaud M.B."/>
            <person name="Bates S."/>
            <person name="Brown A.J."/>
            <person name="Brunke S."/>
            <person name="Costanzo M.C."/>
            <person name="Fitzpatrick D.A."/>
            <person name="de Groot P.W."/>
            <person name="Harris D."/>
            <person name="Hoyer L.L."/>
            <person name="Hube B."/>
            <person name="Klis F.M."/>
            <person name="Kodira C."/>
            <person name="Lennard N."/>
            <person name="Logue M.E."/>
            <person name="Martin R."/>
            <person name="Neiman A.M."/>
            <person name="Nikolaou E."/>
            <person name="Quail M.A."/>
            <person name="Quinn J."/>
            <person name="Santos M.C."/>
            <person name="Schmitzberger F.F."/>
            <person name="Sherlock G."/>
            <person name="Shah P."/>
            <person name="Silverstein K.A."/>
            <person name="Skrzypek M.S."/>
            <person name="Soll D."/>
            <person name="Staggs R."/>
            <person name="Stansfield I."/>
            <person name="Stumpf M.P."/>
            <person name="Sudbery P.E."/>
            <person name="Srikantha T."/>
            <person name="Zeng Q."/>
            <person name="Berman J."/>
            <person name="Berriman M."/>
            <person name="Heitman J."/>
            <person name="Gow N.A."/>
            <person name="Lorenz M.C."/>
            <person name="Birren B.W."/>
            <person name="Kellis M."/>
            <person name="Cuomo C.A."/>
        </authorList>
    </citation>
    <scope>NUCLEOTIDE SEQUENCE [LARGE SCALE GENOMIC DNA]</scope>
    <source>
        <strain evidence="9">ATCC 11503 / BCRC 21390 / CBS 2605 / JCM 1781 / NBRC 1676 / NRRL YB-4239</strain>
    </source>
</reference>
<dbReference type="InterPro" id="IPR003819">
    <property type="entry name" value="TauD/TfdA-like"/>
</dbReference>
<dbReference type="OrthoDB" id="93019at2759"/>
<dbReference type="InterPro" id="IPR051178">
    <property type="entry name" value="TfdA_dioxygenase"/>
</dbReference>
<protein>
    <recommendedName>
        <fullName evidence="7">TauD/TfdA-like domain-containing protein</fullName>
    </recommendedName>
</protein>
<dbReference type="GeneID" id="5235473"/>
<keyword evidence="4" id="KW-0223">Dioxygenase</keyword>
<comment type="similarity">
    <text evidence="2">Belongs to the TfdA dioxygenase family.</text>
</comment>
<dbReference type="STRING" id="379508.A5DUU2"/>
<keyword evidence="5" id="KW-0560">Oxidoreductase</keyword>
<dbReference type="AlphaFoldDB" id="A5DUU2"/>
<keyword evidence="6" id="KW-0408">Iron</keyword>
<accession>A5DUU2</accession>
<dbReference type="GO" id="GO:0051213">
    <property type="term" value="F:dioxygenase activity"/>
    <property type="evidence" value="ECO:0007669"/>
    <property type="project" value="UniProtKB-KW"/>
</dbReference>
<organism evidence="8 9">
    <name type="scientific">Lodderomyces elongisporus (strain ATCC 11503 / CBS 2605 / JCM 1781 / NBRC 1676 / NRRL YB-4239)</name>
    <name type="common">Yeast</name>
    <name type="synonym">Saccharomyces elongisporus</name>
    <dbReference type="NCBI Taxonomy" id="379508"/>
    <lineage>
        <taxon>Eukaryota</taxon>
        <taxon>Fungi</taxon>
        <taxon>Dikarya</taxon>
        <taxon>Ascomycota</taxon>
        <taxon>Saccharomycotina</taxon>
        <taxon>Pichiomycetes</taxon>
        <taxon>Debaryomycetaceae</taxon>
        <taxon>Candida/Lodderomyces clade</taxon>
        <taxon>Lodderomyces</taxon>
    </lineage>
</organism>
<evidence type="ECO:0000259" key="7">
    <source>
        <dbReference type="Pfam" id="PF02668"/>
    </source>
</evidence>